<evidence type="ECO:0000313" key="2">
    <source>
        <dbReference type="Proteomes" id="UP000727407"/>
    </source>
</evidence>
<comment type="caution">
    <text evidence="1">The sequence shown here is derived from an EMBL/GenBank/DDBJ whole genome shotgun (WGS) entry which is preliminary data.</text>
</comment>
<dbReference type="OrthoDB" id="8553199at2759"/>
<name>A0A8J4T2V6_CLAMG</name>
<evidence type="ECO:0000313" key="1">
    <source>
        <dbReference type="EMBL" id="KAF5887512.1"/>
    </source>
</evidence>
<proteinExistence type="predicted"/>
<keyword evidence="2" id="KW-1185">Reference proteome</keyword>
<gene>
    <name evidence="1" type="ORF">DAT39_022245</name>
</gene>
<dbReference type="Proteomes" id="UP000727407">
    <property type="component" value="Unassembled WGS sequence"/>
</dbReference>
<sequence>KHTLLQNTEDDIQNNMVVRFDEFYVNANAVMYGEYSRVLRDALLAVLGHINPGEETPEDRD</sequence>
<feature type="non-terminal residue" evidence="1">
    <location>
        <position position="61"/>
    </location>
</feature>
<reference evidence="1" key="1">
    <citation type="submission" date="2020-07" db="EMBL/GenBank/DDBJ databases">
        <title>Clarias magur genome sequencing, assembly and annotation.</title>
        <authorList>
            <person name="Kushwaha B."/>
            <person name="Kumar R."/>
            <person name="Das P."/>
            <person name="Joshi C.G."/>
            <person name="Kumar D."/>
            <person name="Nagpure N.S."/>
            <person name="Pandey M."/>
            <person name="Agarwal S."/>
            <person name="Srivastava S."/>
            <person name="Singh M."/>
            <person name="Sahoo L."/>
            <person name="Jayasankar P."/>
            <person name="Meher P.K."/>
            <person name="Koringa P.G."/>
            <person name="Iquebal M.A."/>
            <person name="Das S.P."/>
            <person name="Bit A."/>
            <person name="Patnaik S."/>
            <person name="Patel N."/>
            <person name="Shah T.M."/>
            <person name="Hinsu A."/>
            <person name="Jena J.K."/>
        </authorList>
    </citation>
    <scope>NUCLEOTIDE SEQUENCE</scope>
    <source>
        <strain evidence="1">CIFAMagur01</strain>
        <tissue evidence="1">Testis</tissue>
    </source>
</reference>
<organism evidence="1 2">
    <name type="scientific">Clarias magur</name>
    <name type="common">Asian catfish</name>
    <name type="synonym">Macropteronotus magur</name>
    <dbReference type="NCBI Taxonomy" id="1594786"/>
    <lineage>
        <taxon>Eukaryota</taxon>
        <taxon>Metazoa</taxon>
        <taxon>Chordata</taxon>
        <taxon>Craniata</taxon>
        <taxon>Vertebrata</taxon>
        <taxon>Euteleostomi</taxon>
        <taxon>Actinopterygii</taxon>
        <taxon>Neopterygii</taxon>
        <taxon>Teleostei</taxon>
        <taxon>Ostariophysi</taxon>
        <taxon>Siluriformes</taxon>
        <taxon>Clariidae</taxon>
        <taxon>Clarias</taxon>
    </lineage>
</organism>
<protein>
    <submittedName>
        <fullName evidence="1">Uncharacterized protein</fullName>
    </submittedName>
</protein>
<accession>A0A8J4T2V6</accession>
<feature type="non-terminal residue" evidence="1">
    <location>
        <position position="1"/>
    </location>
</feature>
<dbReference type="EMBL" id="QNUK01001096">
    <property type="protein sequence ID" value="KAF5887512.1"/>
    <property type="molecule type" value="Genomic_DNA"/>
</dbReference>
<dbReference type="AlphaFoldDB" id="A0A8J4T2V6"/>